<evidence type="ECO:0000256" key="2">
    <source>
        <dbReference type="ARBA" id="ARBA00022695"/>
    </source>
</evidence>
<dbReference type="OrthoDB" id="9788272at2"/>
<proteinExistence type="predicted"/>
<reference evidence="4 5" key="1">
    <citation type="submission" date="2016-04" db="EMBL/GenBank/DDBJ databases">
        <title>Complete genome sequence of natural rubber-degrading, novel Gram-negative bacterium, Rhizobacter gummiphilus strain NS21.</title>
        <authorList>
            <person name="Tabata M."/>
            <person name="Kasai D."/>
            <person name="Fukuda M."/>
        </authorList>
    </citation>
    <scope>NUCLEOTIDE SEQUENCE [LARGE SCALE GENOMIC DNA]</scope>
    <source>
        <strain evidence="4 5">NS21</strain>
    </source>
</reference>
<dbReference type="SUPFAM" id="SSF53448">
    <property type="entry name" value="Nucleotide-diphospho-sugar transferases"/>
    <property type="match status" value="1"/>
</dbReference>
<dbReference type="Proteomes" id="UP000193427">
    <property type="component" value="Chromosome"/>
</dbReference>
<accession>A0A1W6LFU9</accession>
<dbReference type="InterPro" id="IPR029044">
    <property type="entry name" value="Nucleotide-diphossugar_trans"/>
</dbReference>
<name>A0A1W6LFU9_9BURK</name>
<feature type="domain" description="Nucleotidyl transferase" evidence="3">
    <location>
        <begin position="7"/>
        <end position="128"/>
    </location>
</feature>
<dbReference type="GO" id="GO:0016779">
    <property type="term" value="F:nucleotidyltransferase activity"/>
    <property type="evidence" value="ECO:0007669"/>
    <property type="project" value="UniProtKB-KW"/>
</dbReference>
<organism evidence="4 5">
    <name type="scientific">Piscinibacter gummiphilus</name>
    <dbReference type="NCBI Taxonomy" id="946333"/>
    <lineage>
        <taxon>Bacteria</taxon>
        <taxon>Pseudomonadati</taxon>
        <taxon>Pseudomonadota</taxon>
        <taxon>Betaproteobacteria</taxon>
        <taxon>Burkholderiales</taxon>
        <taxon>Sphaerotilaceae</taxon>
        <taxon>Piscinibacter</taxon>
    </lineage>
</organism>
<dbReference type="KEGG" id="rgu:A4W93_26470"/>
<dbReference type="NCBIfam" id="NF045761">
    <property type="entry name" value="NAMPUrTaseMurU"/>
    <property type="match status" value="1"/>
</dbReference>
<keyword evidence="2 4" id="KW-0548">Nucleotidyltransferase</keyword>
<dbReference type="PANTHER" id="PTHR43584">
    <property type="entry name" value="NUCLEOTIDYL TRANSFERASE"/>
    <property type="match status" value="1"/>
</dbReference>
<dbReference type="RefSeq" id="WP_085753477.1">
    <property type="nucleotide sequence ID" value="NZ_BSPR01000017.1"/>
</dbReference>
<dbReference type="AlphaFoldDB" id="A0A1W6LFU9"/>
<dbReference type="CDD" id="cd06422">
    <property type="entry name" value="NTP_transferase_like_1"/>
    <property type="match status" value="1"/>
</dbReference>
<keyword evidence="1 4" id="KW-0808">Transferase</keyword>
<dbReference type="Gene3D" id="3.90.550.10">
    <property type="entry name" value="Spore Coat Polysaccharide Biosynthesis Protein SpsA, Chain A"/>
    <property type="match status" value="1"/>
</dbReference>
<dbReference type="PANTHER" id="PTHR43584:SF8">
    <property type="entry name" value="N-ACETYLMURAMATE ALPHA-1-PHOSPHATE URIDYLYLTRANSFERASE"/>
    <property type="match status" value="1"/>
</dbReference>
<evidence type="ECO:0000256" key="1">
    <source>
        <dbReference type="ARBA" id="ARBA00022679"/>
    </source>
</evidence>
<dbReference type="InterPro" id="IPR054790">
    <property type="entry name" value="MurU"/>
</dbReference>
<protein>
    <submittedName>
        <fullName evidence="4">Mannose-1-phosphate guanylyltransferase</fullName>
    </submittedName>
</protein>
<sequence length="245" mass="26036">MTTPLRAIVLAAGRGNRMRPLTDHTPKPLLPVHGKPLIQWHLEALARDGVREVVVNTAWLEDQIPAALGDGSRFGLTIRYSMEGRDHGDALETAGGIAKALPWLADGPDDAFWVVSGDIFCPGFRFDAATGAAFAAGDRLAHLWLVPNPPFHPKGDFGLGDDGFGLADGAGPDGRTWTYSNLALCRASLCAHLAAGTRAPLGPLLFDGMRQHRITAEVYGGAWENVGTPEQLAALNALPPDGYTS</sequence>
<dbReference type="InterPro" id="IPR050065">
    <property type="entry name" value="GlmU-like"/>
</dbReference>
<dbReference type="EMBL" id="CP015118">
    <property type="protein sequence ID" value="ARN23162.1"/>
    <property type="molecule type" value="Genomic_DNA"/>
</dbReference>
<evidence type="ECO:0000259" key="3">
    <source>
        <dbReference type="Pfam" id="PF00483"/>
    </source>
</evidence>
<keyword evidence="5" id="KW-1185">Reference proteome</keyword>
<gene>
    <name evidence="4" type="ORF">A4W93_26470</name>
</gene>
<dbReference type="Pfam" id="PF00483">
    <property type="entry name" value="NTP_transferase"/>
    <property type="match status" value="1"/>
</dbReference>
<evidence type="ECO:0000313" key="4">
    <source>
        <dbReference type="EMBL" id="ARN23162.1"/>
    </source>
</evidence>
<dbReference type="InterPro" id="IPR005835">
    <property type="entry name" value="NTP_transferase_dom"/>
</dbReference>
<evidence type="ECO:0000313" key="5">
    <source>
        <dbReference type="Proteomes" id="UP000193427"/>
    </source>
</evidence>
<dbReference type="STRING" id="946333.A4W93_26470"/>